<dbReference type="Proteomes" id="UP000215914">
    <property type="component" value="Unassembled WGS sequence"/>
</dbReference>
<name>A0A9K3H4U7_HELAN</name>
<evidence type="ECO:0000313" key="2">
    <source>
        <dbReference type="Proteomes" id="UP000215914"/>
    </source>
</evidence>
<organism evidence="1 2">
    <name type="scientific">Helianthus annuus</name>
    <name type="common">Common sunflower</name>
    <dbReference type="NCBI Taxonomy" id="4232"/>
    <lineage>
        <taxon>Eukaryota</taxon>
        <taxon>Viridiplantae</taxon>
        <taxon>Streptophyta</taxon>
        <taxon>Embryophyta</taxon>
        <taxon>Tracheophyta</taxon>
        <taxon>Spermatophyta</taxon>
        <taxon>Magnoliopsida</taxon>
        <taxon>eudicotyledons</taxon>
        <taxon>Gunneridae</taxon>
        <taxon>Pentapetalae</taxon>
        <taxon>asterids</taxon>
        <taxon>campanulids</taxon>
        <taxon>Asterales</taxon>
        <taxon>Asteraceae</taxon>
        <taxon>Asteroideae</taxon>
        <taxon>Heliantheae alliance</taxon>
        <taxon>Heliantheae</taxon>
        <taxon>Helianthus</taxon>
    </lineage>
</organism>
<gene>
    <name evidence="1" type="ORF">HanXRQr2_Chr15g0715011</name>
</gene>
<keyword evidence="2" id="KW-1185">Reference proteome</keyword>
<proteinExistence type="predicted"/>
<protein>
    <submittedName>
        <fullName evidence="1">Uncharacterized protein</fullName>
    </submittedName>
</protein>
<sequence length="54" mass="6054">MMQATNREKNPHININGSVSNERLLNLNTWKYWLCSGTTLTFSTTTVGLPAISK</sequence>
<dbReference type="Gramene" id="mRNA:HanXRQr2_Chr15g0715011">
    <property type="protein sequence ID" value="mRNA:HanXRQr2_Chr15g0715011"/>
    <property type="gene ID" value="HanXRQr2_Chr15g0715011"/>
</dbReference>
<reference evidence="1" key="1">
    <citation type="journal article" date="2017" name="Nature">
        <title>The sunflower genome provides insights into oil metabolism, flowering and Asterid evolution.</title>
        <authorList>
            <person name="Badouin H."/>
            <person name="Gouzy J."/>
            <person name="Grassa C.J."/>
            <person name="Murat F."/>
            <person name="Staton S.E."/>
            <person name="Cottret L."/>
            <person name="Lelandais-Briere C."/>
            <person name="Owens G.L."/>
            <person name="Carrere S."/>
            <person name="Mayjonade B."/>
            <person name="Legrand L."/>
            <person name="Gill N."/>
            <person name="Kane N.C."/>
            <person name="Bowers J.E."/>
            <person name="Hubner S."/>
            <person name="Bellec A."/>
            <person name="Berard A."/>
            <person name="Berges H."/>
            <person name="Blanchet N."/>
            <person name="Boniface M.C."/>
            <person name="Brunel D."/>
            <person name="Catrice O."/>
            <person name="Chaidir N."/>
            <person name="Claudel C."/>
            <person name="Donnadieu C."/>
            <person name="Faraut T."/>
            <person name="Fievet G."/>
            <person name="Helmstetter N."/>
            <person name="King M."/>
            <person name="Knapp S.J."/>
            <person name="Lai Z."/>
            <person name="Le Paslier M.C."/>
            <person name="Lippi Y."/>
            <person name="Lorenzon L."/>
            <person name="Mandel J.R."/>
            <person name="Marage G."/>
            <person name="Marchand G."/>
            <person name="Marquand E."/>
            <person name="Bret-Mestries E."/>
            <person name="Morien E."/>
            <person name="Nambeesan S."/>
            <person name="Nguyen T."/>
            <person name="Pegot-Espagnet P."/>
            <person name="Pouilly N."/>
            <person name="Raftis F."/>
            <person name="Sallet E."/>
            <person name="Schiex T."/>
            <person name="Thomas J."/>
            <person name="Vandecasteele C."/>
            <person name="Vares D."/>
            <person name="Vear F."/>
            <person name="Vautrin S."/>
            <person name="Crespi M."/>
            <person name="Mangin B."/>
            <person name="Burke J.M."/>
            <person name="Salse J."/>
            <person name="Munos S."/>
            <person name="Vincourt P."/>
            <person name="Rieseberg L.H."/>
            <person name="Langlade N.B."/>
        </authorList>
    </citation>
    <scope>NUCLEOTIDE SEQUENCE</scope>
    <source>
        <tissue evidence="1">Leaves</tissue>
    </source>
</reference>
<dbReference type="EMBL" id="MNCJ02000330">
    <property type="protein sequence ID" value="KAF5766406.1"/>
    <property type="molecule type" value="Genomic_DNA"/>
</dbReference>
<evidence type="ECO:0000313" key="1">
    <source>
        <dbReference type="EMBL" id="KAF5766406.1"/>
    </source>
</evidence>
<dbReference type="AlphaFoldDB" id="A0A9K3H4U7"/>
<accession>A0A9K3H4U7</accession>
<comment type="caution">
    <text evidence="1">The sequence shown here is derived from an EMBL/GenBank/DDBJ whole genome shotgun (WGS) entry which is preliminary data.</text>
</comment>
<reference evidence="1" key="2">
    <citation type="submission" date="2020-06" db="EMBL/GenBank/DDBJ databases">
        <title>Helianthus annuus Genome sequencing and assembly Release 2.</title>
        <authorList>
            <person name="Gouzy J."/>
            <person name="Langlade N."/>
            <person name="Munos S."/>
        </authorList>
    </citation>
    <scope>NUCLEOTIDE SEQUENCE</scope>
    <source>
        <tissue evidence="1">Leaves</tissue>
    </source>
</reference>